<dbReference type="eggNOG" id="COG0471">
    <property type="taxonomic scope" value="Bacteria"/>
</dbReference>
<dbReference type="PROSITE" id="PS51202">
    <property type="entry name" value="RCK_C"/>
    <property type="match status" value="2"/>
</dbReference>
<comment type="subcellular location">
    <subcellularLocation>
        <location evidence="1">Membrane</location>
        <topology evidence="1">Multi-pass membrane protein</topology>
    </subcellularLocation>
</comment>
<dbReference type="InterPro" id="IPR036721">
    <property type="entry name" value="RCK_C_sf"/>
</dbReference>
<dbReference type="InterPro" id="IPR006037">
    <property type="entry name" value="RCK_C"/>
</dbReference>
<gene>
    <name evidence="8" type="ORF">HY3_08720</name>
</gene>
<dbReference type="OrthoDB" id="9809303at2"/>
<dbReference type="eggNOG" id="COG0490">
    <property type="taxonomic scope" value="Bacteria"/>
</dbReference>
<evidence type="ECO:0000256" key="5">
    <source>
        <dbReference type="ARBA" id="ARBA00022989"/>
    </source>
</evidence>
<keyword evidence="6" id="KW-0472">Membrane</keyword>
<evidence type="ECO:0000313" key="8">
    <source>
        <dbReference type="EMBL" id="RAN35372.1"/>
    </source>
</evidence>
<organism evidence="8 9">
    <name type="scientific">Hyphomonas pacifica</name>
    <dbReference type="NCBI Taxonomy" id="1280941"/>
    <lineage>
        <taxon>Bacteria</taxon>
        <taxon>Pseudomonadati</taxon>
        <taxon>Pseudomonadota</taxon>
        <taxon>Alphaproteobacteria</taxon>
        <taxon>Hyphomonadales</taxon>
        <taxon>Hyphomonadaceae</taxon>
        <taxon>Hyphomonas</taxon>
    </lineage>
</organism>
<proteinExistence type="predicted"/>
<keyword evidence="2" id="KW-0813">Transport</keyword>
<dbReference type="GO" id="GO:0005886">
    <property type="term" value="C:plasma membrane"/>
    <property type="evidence" value="ECO:0007669"/>
    <property type="project" value="TreeGrafter"/>
</dbReference>
<accession>A0A328K287</accession>
<evidence type="ECO:0000256" key="2">
    <source>
        <dbReference type="ARBA" id="ARBA00022448"/>
    </source>
</evidence>
<reference evidence="8 9" key="1">
    <citation type="submission" date="2013-04" db="EMBL/GenBank/DDBJ databases">
        <title>Hyphomonas sp. T24B3 Genome Sequencing.</title>
        <authorList>
            <person name="Lai Q."/>
            <person name="Shao Z."/>
        </authorList>
    </citation>
    <scope>NUCLEOTIDE SEQUENCE [LARGE SCALE GENOMIC DNA]</scope>
    <source>
        <strain evidence="8 9">T24B3</strain>
    </source>
</reference>
<feature type="domain" description="RCK C-terminal" evidence="7">
    <location>
        <begin position="320"/>
        <end position="405"/>
    </location>
</feature>
<evidence type="ECO:0000256" key="1">
    <source>
        <dbReference type="ARBA" id="ARBA00004141"/>
    </source>
</evidence>
<evidence type="ECO:0000259" key="7">
    <source>
        <dbReference type="PROSITE" id="PS51202"/>
    </source>
</evidence>
<protein>
    <recommendedName>
        <fullName evidence="7">RCK C-terminal domain-containing protein</fullName>
    </recommendedName>
</protein>
<dbReference type="Proteomes" id="UP000249123">
    <property type="component" value="Unassembled WGS sequence"/>
</dbReference>
<dbReference type="RefSeq" id="WP_034823963.1">
    <property type="nucleotide sequence ID" value="NZ_AWFA01000002.1"/>
</dbReference>
<sequence length="614" mass="65869">MLSELAATWPLWASLAVVCAAIAFYMLDRWSMELVSVCVMAALLVLFTIPGAHGADGAPISAADLLSGFGNPALITIMALLVVGQGLFQTGALEGPTKALLAGYDKRPTTTLVLAFLAVFVTSAFVNNTPIVIMFLPVMTAIAMRMNTPQSKLMMPLSYASIFAGMTTLIGTSTNLLAAESYLRITGQQLGFFDQTPLGLILAGAGFLYLVIFSRFLLPNRRGLSDDIVQPSGKQFVAQIEVTNGHFLQGKKPIAGMFTDLPDMTVRMIQRGERAILPPYEDISLQAGDLVIIAATRSALQNVLARQPDFLQQVWQASGADLEENGKPSTLALTEAVIAPGSRMVGRTVEMLGFRRLTRAVTLGIQRRSRMIRTKLGEIRLESGDTLLLCGPVEAFRELRSSRDLIMLEWSQTEIPLTTKALAARVISVCLVVAAATGFVSILHASVLAAVAMLIAGCLNTRQAARSLDLRIFLVIGAALAMGMALEKTGAAAMIAHAVVNLASPFGTLAVLSAIFLAVAILTNLLSNAATAILFSPIALSAAAELNIENPLPFLLAVIYGANCSFATPIAYQTNMLVMGPGHYKFRDFMTFGAPLVFILWFVFTLFAPWRFDL</sequence>
<dbReference type="STRING" id="1280941.HY2_07195"/>
<dbReference type="PANTHER" id="PTHR43652:SF2">
    <property type="entry name" value="BASIC AMINO ACID ANTIPORTER YFCC-RELATED"/>
    <property type="match status" value="1"/>
</dbReference>
<keyword evidence="3" id="KW-0812">Transmembrane</keyword>
<dbReference type="EMBL" id="AWFB01000005">
    <property type="protein sequence ID" value="RAN35372.1"/>
    <property type="molecule type" value="Genomic_DNA"/>
</dbReference>
<dbReference type="AlphaFoldDB" id="A0A062U8F8"/>
<feature type="domain" description="RCK C-terminal" evidence="7">
    <location>
        <begin position="225"/>
        <end position="309"/>
    </location>
</feature>
<dbReference type="Gene3D" id="3.30.70.1450">
    <property type="entry name" value="Regulator of K+ conductance, C-terminal domain"/>
    <property type="match status" value="2"/>
</dbReference>
<dbReference type="PANTHER" id="PTHR43652">
    <property type="entry name" value="BASIC AMINO ACID ANTIPORTER YFCC-RELATED"/>
    <property type="match status" value="1"/>
</dbReference>
<keyword evidence="4" id="KW-0677">Repeat</keyword>
<dbReference type="SUPFAM" id="SSF116726">
    <property type="entry name" value="TrkA C-terminal domain-like"/>
    <property type="match status" value="2"/>
</dbReference>
<name>A0A062U8F8_9PROT</name>
<dbReference type="GO" id="GO:0006813">
    <property type="term" value="P:potassium ion transport"/>
    <property type="evidence" value="ECO:0007669"/>
    <property type="project" value="InterPro"/>
</dbReference>
<keyword evidence="5" id="KW-1133">Transmembrane helix</keyword>
<dbReference type="InterPro" id="IPR051679">
    <property type="entry name" value="DASS-Related_Transporters"/>
</dbReference>
<dbReference type="Pfam" id="PF03600">
    <property type="entry name" value="CitMHS"/>
    <property type="match status" value="1"/>
</dbReference>
<comment type="caution">
    <text evidence="8">The sequence shown here is derived from an EMBL/GenBank/DDBJ whole genome shotgun (WGS) entry which is preliminary data.</text>
</comment>
<evidence type="ECO:0000256" key="4">
    <source>
        <dbReference type="ARBA" id="ARBA00022737"/>
    </source>
</evidence>
<evidence type="ECO:0000313" key="9">
    <source>
        <dbReference type="Proteomes" id="UP000249123"/>
    </source>
</evidence>
<evidence type="ECO:0000256" key="3">
    <source>
        <dbReference type="ARBA" id="ARBA00022692"/>
    </source>
</evidence>
<evidence type="ECO:0000256" key="6">
    <source>
        <dbReference type="ARBA" id="ARBA00023136"/>
    </source>
</evidence>
<dbReference type="Pfam" id="PF02080">
    <property type="entry name" value="TrkA_C"/>
    <property type="match status" value="1"/>
</dbReference>
<accession>A0A062U8F8</accession>
<dbReference type="GO" id="GO:0008324">
    <property type="term" value="F:monoatomic cation transmembrane transporter activity"/>
    <property type="evidence" value="ECO:0007669"/>
    <property type="project" value="InterPro"/>
</dbReference>
<dbReference type="InterPro" id="IPR004680">
    <property type="entry name" value="Cit_transptr-like_dom"/>
</dbReference>
<keyword evidence="9" id="KW-1185">Reference proteome</keyword>